<dbReference type="EMBL" id="JAGJCF010000012">
    <property type="protein sequence ID" value="MBP0616991.1"/>
    <property type="molecule type" value="Genomic_DNA"/>
</dbReference>
<dbReference type="PROSITE" id="PS51677">
    <property type="entry name" value="NODB"/>
    <property type="match status" value="1"/>
</dbReference>
<comment type="caution">
    <text evidence="6">The sequence shown here is derived from an EMBL/GenBank/DDBJ whole genome shotgun (WGS) entry which is preliminary data.</text>
</comment>
<comment type="function">
    <text evidence="1">Is involved in generating a small heat-stable compound (Nod), an acylated oligomer of N-acetylglucosamine, that stimulates mitosis in various plant protoplasts.</text>
</comment>
<dbReference type="InterPro" id="IPR037950">
    <property type="entry name" value="PgdA-like"/>
</dbReference>
<dbReference type="CDD" id="cd10938">
    <property type="entry name" value="CE4_HpPgdA_like"/>
    <property type="match status" value="1"/>
</dbReference>
<evidence type="ECO:0000256" key="1">
    <source>
        <dbReference type="ARBA" id="ARBA00003236"/>
    </source>
</evidence>
<name>A0ABS4BJR0_9HYPH</name>
<dbReference type="InterPro" id="IPR002509">
    <property type="entry name" value="NODB_dom"/>
</dbReference>
<sequence>MTDYSWPDGKKSAFCFTIDLDAHAPWLWATRNDTPKSLGQIELRRFGLRQGMDRILALLKRFEIPATFFVPAVIADDHPDVLPGLVEAGHEVALHGYFHELVADVSDGEFTEALERSIALFVAQTGQRPMGFRSPAWEMTRHMLAEVKRHGFYDSSLMGFDHPYTIDGVTELPVQWTTDDAIYFKFYGGGQDGWAPSPPGPVGEGWYDEWRVLDREGQMFMLTIHDWISGRAQRIAMLERLLERVRAEGDPWFAKACEIAAHHERAHAGDFVVEAAHPAAISARTKSPI</sequence>
<keyword evidence="7" id="KW-1185">Reference proteome</keyword>
<dbReference type="InterPro" id="IPR011330">
    <property type="entry name" value="Glyco_hydro/deAcase_b/a-brl"/>
</dbReference>
<proteinExistence type="inferred from homology"/>
<organism evidence="6 7">
    <name type="scientific">Jiella mangrovi</name>
    <dbReference type="NCBI Taxonomy" id="2821407"/>
    <lineage>
        <taxon>Bacteria</taxon>
        <taxon>Pseudomonadati</taxon>
        <taxon>Pseudomonadota</taxon>
        <taxon>Alphaproteobacteria</taxon>
        <taxon>Hyphomicrobiales</taxon>
        <taxon>Aurantimonadaceae</taxon>
        <taxon>Jiella</taxon>
    </lineage>
</organism>
<dbReference type="Gene3D" id="3.20.20.370">
    <property type="entry name" value="Glycoside hydrolase/deacetylase"/>
    <property type="match status" value="1"/>
</dbReference>
<reference evidence="6 7" key="1">
    <citation type="submission" date="2021-04" db="EMBL/GenBank/DDBJ databases">
        <title>Whole genome sequence of Jiella sp. KSK16Y-1.</title>
        <authorList>
            <person name="Tuo L."/>
        </authorList>
    </citation>
    <scope>NUCLEOTIDE SEQUENCE [LARGE SCALE GENOMIC DNA]</scope>
    <source>
        <strain evidence="6 7">KSK16Y-1</strain>
    </source>
</reference>
<dbReference type="RefSeq" id="WP_209595489.1">
    <property type="nucleotide sequence ID" value="NZ_JAGJCF010000012.1"/>
</dbReference>
<gene>
    <name evidence="6" type="ORF">J6595_15495</name>
</gene>
<evidence type="ECO:0000256" key="2">
    <source>
        <dbReference type="ARBA" id="ARBA00010973"/>
    </source>
</evidence>
<dbReference type="SUPFAM" id="SSF88713">
    <property type="entry name" value="Glycoside hydrolase/deacetylase"/>
    <property type="match status" value="1"/>
</dbReference>
<dbReference type="PANTHER" id="PTHR47561">
    <property type="entry name" value="POLYSACCHARIDE DEACETYLASE FAMILY PROTEIN (AFU_ORTHOLOGUE AFUA_6G05030)"/>
    <property type="match status" value="1"/>
</dbReference>
<comment type="similarity">
    <text evidence="2">Belongs to the polysaccharide deacetylase family.</text>
</comment>
<dbReference type="Pfam" id="PF01522">
    <property type="entry name" value="Polysacc_deac_1"/>
    <property type="match status" value="1"/>
</dbReference>
<dbReference type="PANTHER" id="PTHR47561:SF1">
    <property type="entry name" value="POLYSACCHARIDE DEACETYLASE FAMILY PROTEIN (AFU_ORTHOLOGUE AFUA_6G05030)"/>
    <property type="match status" value="1"/>
</dbReference>
<evidence type="ECO:0000313" key="7">
    <source>
        <dbReference type="Proteomes" id="UP000678276"/>
    </source>
</evidence>
<evidence type="ECO:0000256" key="3">
    <source>
        <dbReference type="ARBA" id="ARBA00020071"/>
    </source>
</evidence>
<accession>A0ABS4BJR0</accession>
<evidence type="ECO:0000259" key="5">
    <source>
        <dbReference type="PROSITE" id="PS51677"/>
    </source>
</evidence>
<dbReference type="Proteomes" id="UP000678276">
    <property type="component" value="Unassembled WGS sequence"/>
</dbReference>
<evidence type="ECO:0000313" key="6">
    <source>
        <dbReference type="EMBL" id="MBP0616991.1"/>
    </source>
</evidence>
<feature type="domain" description="NodB homology" evidence="5">
    <location>
        <begin position="36"/>
        <end position="254"/>
    </location>
</feature>
<evidence type="ECO:0000256" key="4">
    <source>
        <dbReference type="ARBA" id="ARBA00032976"/>
    </source>
</evidence>
<protein>
    <recommendedName>
        <fullName evidence="3">Chitooligosaccharide deacetylase</fullName>
    </recommendedName>
    <alternativeName>
        <fullName evidence="4">Nodulation protein B</fullName>
    </alternativeName>
</protein>